<name>A0A2X0NFH4_9BASI</name>
<dbReference type="Proteomes" id="UP000249464">
    <property type="component" value="Unassembled WGS sequence"/>
</dbReference>
<dbReference type="AlphaFoldDB" id="A0A2X0NFH4"/>
<reference evidence="1 2" key="1">
    <citation type="submission" date="2016-11" db="EMBL/GenBank/DDBJ databases">
        <authorList>
            <person name="Jaros S."/>
            <person name="Januszkiewicz K."/>
            <person name="Wedrychowicz H."/>
        </authorList>
    </citation>
    <scope>NUCLEOTIDE SEQUENCE [LARGE SCALE GENOMIC DNA]</scope>
</reference>
<protein>
    <submittedName>
        <fullName evidence="1">BQ5605_C026g10161 protein</fullName>
    </submittedName>
</protein>
<evidence type="ECO:0000313" key="1">
    <source>
        <dbReference type="EMBL" id="SGZ27678.1"/>
    </source>
</evidence>
<keyword evidence="2" id="KW-1185">Reference proteome</keyword>
<evidence type="ECO:0000313" key="2">
    <source>
        <dbReference type="Proteomes" id="UP000249464"/>
    </source>
</evidence>
<proteinExistence type="predicted"/>
<dbReference type="EMBL" id="FQNC01000088">
    <property type="protein sequence ID" value="SGZ27678.1"/>
    <property type="molecule type" value="Genomic_DNA"/>
</dbReference>
<accession>A0A2X0NFH4</accession>
<sequence length="396" mass="43987">MSDLPVEIIRLVLALSDETNYDDEYGFSQAKGFRPDHYLTAGGRAGVALVARGAPGFNPSYIDMPIHEPTTSVSDVWRLLPFEKIVSHCTALKSVTLNVYAMPSRKSWRVWHRALDRHAAVASPIKSLSCSLPFTSEALKLFACLGSELQELVVRGWEDEATTSAPDVEQELYHILRMNALLPSARTGVVTFGLRKISFVAEGFVSAAFIQSLPFIAPQLEELHIAEEVEILEADDNNRGSDLTFRDLIASLPPSMKSFKIYASHDAHLNLGTFEGLGAHIPGLMHLGGRSHYFNHDILSALAEYGKVSSLCIHSTRRGDEVSARYEDEDDKRAVYRDETLDSRAAVQEMGAVARDMMVHGMSWRQEDDHEKSGVIDRMMRLARGRAQRRDAAESG</sequence>
<organism evidence="1 2">
    <name type="scientific">Microbotryum silenes-dioicae</name>
    <dbReference type="NCBI Taxonomy" id="796604"/>
    <lineage>
        <taxon>Eukaryota</taxon>
        <taxon>Fungi</taxon>
        <taxon>Dikarya</taxon>
        <taxon>Basidiomycota</taxon>
        <taxon>Pucciniomycotina</taxon>
        <taxon>Microbotryomycetes</taxon>
        <taxon>Microbotryales</taxon>
        <taxon>Microbotryaceae</taxon>
        <taxon>Microbotryum</taxon>
    </lineage>
</organism>
<gene>
    <name evidence="1" type="primary">BQ5605_C026g10161</name>
    <name evidence="1" type="ORF">BQ5605_C026G10161</name>
</gene>